<keyword evidence="8" id="KW-1185">Reference proteome</keyword>
<evidence type="ECO:0000256" key="1">
    <source>
        <dbReference type="ARBA" id="ARBA00004141"/>
    </source>
</evidence>
<name>A0A7J7IMI4_9RHOD</name>
<dbReference type="Gene3D" id="1.20.120.1630">
    <property type="match status" value="1"/>
</dbReference>
<dbReference type="GO" id="GO:0009507">
    <property type="term" value="C:chloroplast"/>
    <property type="evidence" value="ECO:0007669"/>
    <property type="project" value="TreeGrafter"/>
</dbReference>
<dbReference type="InterPro" id="IPR009915">
    <property type="entry name" value="NnrU_dom"/>
</dbReference>
<keyword evidence="4 5" id="KW-0472">Membrane</keyword>
<dbReference type="PANTHER" id="PTHR35988">
    <property type="entry name" value="15-CIS-ZETA-CAROTENE ISOMERASE, CHLOROPLASTIC"/>
    <property type="match status" value="1"/>
</dbReference>
<dbReference type="OrthoDB" id="41527at2759"/>
<organism evidence="7 8">
    <name type="scientific">Cyanidiococcus yangmingshanensis</name>
    <dbReference type="NCBI Taxonomy" id="2690220"/>
    <lineage>
        <taxon>Eukaryota</taxon>
        <taxon>Rhodophyta</taxon>
        <taxon>Bangiophyceae</taxon>
        <taxon>Cyanidiales</taxon>
        <taxon>Cyanidiaceae</taxon>
        <taxon>Cyanidiococcus</taxon>
    </lineage>
</organism>
<dbReference type="Pfam" id="PF07298">
    <property type="entry name" value="NnrU"/>
    <property type="match status" value="1"/>
</dbReference>
<evidence type="ECO:0000256" key="2">
    <source>
        <dbReference type="ARBA" id="ARBA00022692"/>
    </source>
</evidence>
<dbReference type="Proteomes" id="UP000530660">
    <property type="component" value="Unassembled WGS sequence"/>
</dbReference>
<sequence length="411" mass="46740">MILFLLQGWQRGAPSVHGSDPESDRRRWTRRQYDGAGSTAFGCRVIMSSRGLFIHQRPKSVLKFIDLMSTRTCRAPKYGQMTFETGTASWCPSRPRNRLASVRPIQPGLYRHVMQNLRHSSLVASSVPKQITDTAPKGHHESQAALWLGSTIYLIGWVLPAYWSCHDHLDPQTHFTMLGYYTAFAVLHSGGAAIRVSVARLIGERLYRIIFALVSLPLAGVTVAYFLVHRRDGMAFVWLQEQLPSLVPHFHEVIWLMSAISFLFLYPATLDLAQVAAIARPTVRLYENGIIRITRHPQLWGQVLWCLAHCAWIGSSMSITISCALIGHHFVAAWHGDRRLEHRFGTLTWQAFADRASLWPFWSIVQGKQSLREALREMYRPAYLGVLVFVYAAYSAHPLFLQWASETALFR</sequence>
<gene>
    <name evidence="7" type="ORF">F1559_004009</name>
</gene>
<dbReference type="AlphaFoldDB" id="A0A7J7IMI4"/>
<comment type="caution">
    <text evidence="7">The sequence shown here is derived from an EMBL/GenBank/DDBJ whole genome shotgun (WGS) entry which is preliminary data.</text>
</comment>
<dbReference type="GO" id="GO:0090471">
    <property type="term" value="F:9,15,9'-tri-cis-zeta-carotene isomerase activity"/>
    <property type="evidence" value="ECO:0007669"/>
    <property type="project" value="TreeGrafter"/>
</dbReference>
<feature type="transmembrane region" description="Helical" evidence="5">
    <location>
        <begin position="206"/>
        <end position="228"/>
    </location>
</feature>
<feature type="domain" description="NnrU" evidence="6">
    <location>
        <begin position="178"/>
        <end position="400"/>
    </location>
</feature>
<feature type="transmembrane region" description="Helical" evidence="5">
    <location>
        <begin position="253"/>
        <end position="278"/>
    </location>
</feature>
<evidence type="ECO:0000256" key="5">
    <source>
        <dbReference type="SAM" id="Phobius"/>
    </source>
</evidence>
<evidence type="ECO:0000259" key="6">
    <source>
        <dbReference type="Pfam" id="PF07298"/>
    </source>
</evidence>
<dbReference type="EMBL" id="VWRR01000005">
    <property type="protein sequence ID" value="KAF6003929.1"/>
    <property type="molecule type" value="Genomic_DNA"/>
</dbReference>
<accession>A0A7J7IMI4</accession>
<dbReference type="GO" id="GO:0016020">
    <property type="term" value="C:membrane"/>
    <property type="evidence" value="ECO:0007669"/>
    <property type="project" value="UniProtKB-SubCell"/>
</dbReference>
<protein>
    <recommendedName>
        <fullName evidence="6">NnrU domain-containing protein</fullName>
    </recommendedName>
</protein>
<evidence type="ECO:0000313" key="7">
    <source>
        <dbReference type="EMBL" id="KAF6003929.1"/>
    </source>
</evidence>
<keyword evidence="2 5" id="KW-0812">Transmembrane</keyword>
<proteinExistence type="predicted"/>
<comment type="subcellular location">
    <subcellularLocation>
        <location evidence="1">Membrane</location>
        <topology evidence="1">Multi-pass membrane protein</topology>
    </subcellularLocation>
</comment>
<feature type="transmembrane region" description="Helical" evidence="5">
    <location>
        <begin position="175"/>
        <end position="194"/>
    </location>
</feature>
<feature type="transmembrane region" description="Helical" evidence="5">
    <location>
        <begin position="382"/>
        <end position="401"/>
    </location>
</feature>
<dbReference type="PANTHER" id="PTHR35988:SF2">
    <property type="entry name" value="15-CIS-ZETA-CAROTENE ISOMERASE, CHLOROPLASTIC"/>
    <property type="match status" value="1"/>
</dbReference>
<evidence type="ECO:0000256" key="3">
    <source>
        <dbReference type="ARBA" id="ARBA00022989"/>
    </source>
</evidence>
<evidence type="ECO:0000256" key="4">
    <source>
        <dbReference type="ARBA" id="ARBA00023136"/>
    </source>
</evidence>
<keyword evidence="3 5" id="KW-1133">Transmembrane helix</keyword>
<evidence type="ECO:0000313" key="8">
    <source>
        <dbReference type="Proteomes" id="UP000530660"/>
    </source>
</evidence>
<reference evidence="7 8" key="1">
    <citation type="journal article" date="2020" name="J. Phycol.">
        <title>Comparative genome analysis reveals Cyanidiococcus gen. nov., a new extremophilic red algal genus sister to Cyanidioschyzon (Cyanidioschyzonaceae, Rhodophyta).</title>
        <authorList>
            <person name="Liu S.-L."/>
            <person name="Chiang Y.-R."/>
            <person name="Yoon H.S."/>
            <person name="Fu H.-Y."/>
        </authorList>
    </citation>
    <scope>NUCLEOTIDE SEQUENCE [LARGE SCALE GENOMIC DNA]</scope>
    <source>
        <strain evidence="7 8">THAL066</strain>
    </source>
</reference>
<feature type="transmembrane region" description="Helical" evidence="5">
    <location>
        <begin position="144"/>
        <end position="163"/>
    </location>
</feature>